<organism evidence="10 11">
    <name type="scientific">Paracoccus alcaliphilus</name>
    <dbReference type="NCBI Taxonomy" id="34002"/>
    <lineage>
        <taxon>Bacteria</taxon>
        <taxon>Pseudomonadati</taxon>
        <taxon>Pseudomonadota</taxon>
        <taxon>Alphaproteobacteria</taxon>
        <taxon>Rhodobacterales</taxon>
        <taxon>Paracoccaceae</taxon>
        <taxon>Paracoccus</taxon>
    </lineage>
</organism>
<dbReference type="OrthoDB" id="9809766at2"/>
<dbReference type="InterPro" id="IPR003661">
    <property type="entry name" value="HisK_dim/P_dom"/>
</dbReference>
<dbReference type="Pfam" id="PF00512">
    <property type="entry name" value="HisKA"/>
    <property type="match status" value="1"/>
</dbReference>
<reference evidence="10 11" key="1">
    <citation type="submission" date="2016-10" db="EMBL/GenBank/DDBJ databases">
        <authorList>
            <person name="de Groot N.N."/>
        </authorList>
    </citation>
    <scope>NUCLEOTIDE SEQUENCE [LARGE SCALE GENOMIC DNA]</scope>
    <source>
        <strain evidence="10 11">DSM 8512</strain>
    </source>
</reference>
<dbReference type="PANTHER" id="PTHR43711:SF1">
    <property type="entry name" value="HISTIDINE KINASE 1"/>
    <property type="match status" value="1"/>
</dbReference>
<dbReference type="EMBL" id="FODE01000003">
    <property type="protein sequence ID" value="SEN27411.1"/>
    <property type="molecule type" value="Genomic_DNA"/>
</dbReference>
<dbReference type="InterPro" id="IPR003594">
    <property type="entry name" value="HATPase_dom"/>
</dbReference>
<dbReference type="SMART" id="SM00387">
    <property type="entry name" value="HATPase_c"/>
    <property type="match status" value="1"/>
</dbReference>
<evidence type="ECO:0000256" key="7">
    <source>
        <dbReference type="SAM" id="Coils"/>
    </source>
</evidence>
<evidence type="ECO:0000313" key="10">
    <source>
        <dbReference type="EMBL" id="SEN27411.1"/>
    </source>
</evidence>
<keyword evidence="8" id="KW-1133">Transmembrane helix</keyword>
<feature type="transmembrane region" description="Helical" evidence="8">
    <location>
        <begin position="185"/>
        <end position="207"/>
    </location>
</feature>
<comment type="catalytic activity">
    <reaction evidence="1">
        <text>ATP + protein L-histidine = ADP + protein N-phospho-L-histidine.</text>
        <dbReference type="EC" id="2.7.13.3"/>
    </reaction>
</comment>
<dbReference type="InterPro" id="IPR050736">
    <property type="entry name" value="Sensor_HK_Regulatory"/>
</dbReference>
<accession>A0A1H8F6B3</accession>
<keyword evidence="8" id="KW-0812">Transmembrane</keyword>
<dbReference type="AlphaFoldDB" id="A0A1H8F6B3"/>
<feature type="coiled-coil region" evidence="7">
    <location>
        <begin position="244"/>
        <end position="278"/>
    </location>
</feature>
<evidence type="ECO:0000259" key="9">
    <source>
        <dbReference type="PROSITE" id="PS50109"/>
    </source>
</evidence>
<dbReference type="InterPro" id="IPR005467">
    <property type="entry name" value="His_kinase_dom"/>
</dbReference>
<dbReference type="Gene3D" id="3.30.565.10">
    <property type="entry name" value="Histidine kinase-like ATPase, C-terminal domain"/>
    <property type="match status" value="1"/>
</dbReference>
<dbReference type="InterPro" id="IPR036890">
    <property type="entry name" value="HATPase_C_sf"/>
</dbReference>
<dbReference type="PROSITE" id="PS50109">
    <property type="entry name" value="HIS_KIN"/>
    <property type="match status" value="1"/>
</dbReference>
<sequence length="502" mass="53748">MTCQPSLRMRLWLGAAVLALLAVTAAGIGAWGLQRMQSHAAEAMAAQRRIEAYDALSVRVSQWMLGWMAPPGTVSGGPRPRPDNAPVRDALDHIDRLLGQDVEAATSEAEATIRARQSLNAARLRALFRQLDTTLRANPPDTPAGQAALAFHAAQSPGTVVAQVEHETRRRDVALASMEALRRPVLLAAAMIAAIAPLVLVGLYLVVLRPLFRRLSQATAFAPSMAMGDLPPGAAGHDELGLMFARLRQQAARIRRRRDRLETIVEERTAELSAANERLALVDLRRRRFFADVGHELRTPLTVIMGEAELGARHPDAETRASFDTIGTRAQRLFRRIEDLLRIARSESGQLELASESVDLAGVVQAALADLAPVLKRAGVSVSLDLPPDLAVQGDADWLRQVFAGLFENAAKYAGRGASVTVSARAGNGEAHITVADTGPGLPDGMGEAIFDRFTRDDESTGFGVGLALARWVVETSGGSVRLAGSGPGLALEMTLPLWKGG</sequence>
<dbReference type="PRINTS" id="PR00344">
    <property type="entry name" value="BCTRLSENSOR"/>
</dbReference>
<keyword evidence="5 10" id="KW-0418">Kinase</keyword>
<keyword evidence="6" id="KW-0902">Two-component regulatory system</keyword>
<dbReference type="InterPro" id="IPR004358">
    <property type="entry name" value="Sig_transdc_His_kin-like_C"/>
</dbReference>
<dbReference type="CDD" id="cd00082">
    <property type="entry name" value="HisKA"/>
    <property type="match status" value="1"/>
</dbReference>
<dbReference type="Pfam" id="PF02518">
    <property type="entry name" value="HATPase_c"/>
    <property type="match status" value="1"/>
</dbReference>
<keyword evidence="4" id="KW-0808">Transferase</keyword>
<evidence type="ECO:0000256" key="6">
    <source>
        <dbReference type="ARBA" id="ARBA00023012"/>
    </source>
</evidence>
<keyword evidence="7" id="KW-0175">Coiled coil</keyword>
<feature type="domain" description="Histidine kinase" evidence="9">
    <location>
        <begin position="292"/>
        <end position="500"/>
    </location>
</feature>
<evidence type="ECO:0000313" key="11">
    <source>
        <dbReference type="Proteomes" id="UP000199054"/>
    </source>
</evidence>
<evidence type="ECO:0000256" key="2">
    <source>
        <dbReference type="ARBA" id="ARBA00012438"/>
    </source>
</evidence>
<keyword evidence="8" id="KW-0472">Membrane</keyword>
<dbReference type="RefSeq" id="WP_090610572.1">
    <property type="nucleotide sequence ID" value="NZ_CP067125.1"/>
</dbReference>
<evidence type="ECO:0000256" key="5">
    <source>
        <dbReference type="ARBA" id="ARBA00022777"/>
    </source>
</evidence>
<dbReference type="InterPro" id="IPR036097">
    <property type="entry name" value="HisK_dim/P_sf"/>
</dbReference>
<dbReference type="Gene3D" id="1.10.287.130">
    <property type="match status" value="1"/>
</dbReference>
<dbReference type="EC" id="2.7.13.3" evidence="2"/>
<name>A0A1H8F6B3_9RHOB</name>
<protein>
    <recommendedName>
        <fullName evidence="2">histidine kinase</fullName>
        <ecNumber evidence="2">2.7.13.3</ecNumber>
    </recommendedName>
</protein>
<dbReference type="STRING" id="34002.SAMN04489859_1003183"/>
<dbReference type="Proteomes" id="UP000199054">
    <property type="component" value="Unassembled WGS sequence"/>
</dbReference>
<dbReference type="SUPFAM" id="SSF47384">
    <property type="entry name" value="Homodimeric domain of signal transducing histidine kinase"/>
    <property type="match status" value="1"/>
</dbReference>
<evidence type="ECO:0000256" key="1">
    <source>
        <dbReference type="ARBA" id="ARBA00000085"/>
    </source>
</evidence>
<dbReference type="SMART" id="SM00388">
    <property type="entry name" value="HisKA"/>
    <property type="match status" value="1"/>
</dbReference>
<gene>
    <name evidence="10" type="ORF">SAMN04489859_1003183</name>
</gene>
<proteinExistence type="predicted"/>
<dbReference type="GO" id="GO:0000155">
    <property type="term" value="F:phosphorelay sensor kinase activity"/>
    <property type="evidence" value="ECO:0007669"/>
    <property type="project" value="InterPro"/>
</dbReference>
<keyword evidence="11" id="KW-1185">Reference proteome</keyword>
<evidence type="ECO:0000256" key="3">
    <source>
        <dbReference type="ARBA" id="ARBA00022553"/>
    </source>
</evidence>
<dbReference type="Gene3D" id="6.10.340.10">
    <property type="match status" value="1"/>
</dbReference>
<dbReference type="SUPFAM" id="SSF55874">
    <property type="entry name" value="ATPase domain of HSP90 chaperone/DNA topoisomerase II/histidine kinase"/>
    <property type="match status" value="1"/>
</dbReference>
<evidence type="ECO:0000256" key="4">
    <source>
        <dbReference type="ARBA" id="ARBA00022679"/>
    </source>
</evidence>
<dbReference type="PANTHER" id="PTHR43711">
    <property type="entry name" value="TWO-COMPONENT HISTIDINE KINASE"/>
    <property type="match status" value="1"/>
</dbReference>
<keyword evidence="3" id="KW-0597">Phosphoprotein</keyword>
<evidence type="ECO:0000256" key="8">
    <source>
        <dbReference type="SAM" id="Phobius"/>
    </source>
</evidence>